<evidence type="ECO:0000313" key="3">
    <source>
        <dbReference type="Proteomes" id="UP001419268"/>
    </source>
</evidence>
<feature type="compositionally biased region" description="Low complexity" evidence="1">
    <location>
        <begin position="1"/>
        <end position="13"/>
    </location>
</feature>
<organism evidence="2 3">
    <name type="scientific">Stephania cephalantha</name>
    <dbReference type="NCBI Taxonomy" id="152367"/>
    <lineage>
        <taxon>Eukaryota</taxon>
        <taxon>Viridiplantae</taxon>
        <taxon>Streptophyta</taxon>
        <taxon>Embryophyta</taxon>
        <taxon>Tracheophyta</taxon>
        <taxon>Spermatophyta</taxon>
        <taxon>Magnoliopsida</taxon>
        <taxon>Ranunculales</taxon>
        <taxon>Menispermaceae</taxon>
        <taxon>Menispermoideae</taxon>
        <taxon>Cissampelideae</taxon>
        <taxon>Stephania</taxon>
    </lineage>
</organism>
<keyword evidence="3" id="KW-1185">Reference proteome</keyword>
<protein>
    <submittedName>
        <fullName evidence="2">Uncharacterized protein</fullName>
    </submittedName>
</protein>
<dbReference type="AlphaFoldDB" id="A0AAP0IPE2"/>
<proteinExistence type="predicted"/>
<sequence>MEGATTSSTSSSSLKRVREDEDQQQQVEMMKRQKSYTQILSLLDEEEEEPNQDISSFITTLQQELSPFSSSEEKPKPDLVGEYCFDEQPGSTISNTTTKLTTALNSCTSFDSSFVGFGDDGEGESNKERVMIRHLLEASDDELGIPTERSDGEIVRVVGGGGGDGDGDDGFDCYSGGGGGVELSFCDGLWEFEDETANYYALLQSQLFM</sequence>
<dbReference type="Proteomes" id="UP001419268">
    <property type="component" value="Unassembled WGS sequence"/>
</dbReference>
<dbReference type="EMBL" id="JBBNAG010000007">
    <property type="protein sequence ID" value="KAK9119324.1"/>
    <property type="molecule type" value="Genomic_DNA"/>
</dbReference>
<comment type="caution">
    <text evidence="2">The sequence shown here is derived from an EMBL/GenBank/DDBJ whole genome shotgun (WGS) entry which is preliminary data.</text>
</comment>
<dbReference type="PANTHER" id="PTHR34539">
    <property type="entry name" value="T6J4.11 PROTEIN"/>
    <property type="match status" value="1"/>
</dbReference>
<evidence type="ECO:0000256" key="1">
    <source>
        <dbReference type="SAM" id="MobiDB-lite"/>
    </source>
</evidence>
<gene>
    <name evidence="2" type="ORF">Scep_017417</name>
</gene>
<accession>A0AAP0IPE2</accession>
<reference evidence="2 3" key="1">
    <citation type="submission" date="2024-01" db="EMBL/GenBank/DDBJ databases">
        <title>Genome assemblies of Stephania.</title>
        <authorList>
            <person name="Yang L."/>
        </authorList>
    </citation>
    <scope>NUCLEOTIDE SEQUENCE [LARGE SCALE GENOMIC DNA]</scope>
    <source>
        <strain evidence="2">JXDWG</strain>
        <tissue evidence="2">Leaf</tissue>
    </source>
</reference>
<evidence type="ECO:0000313" key="2">
    <source>
        <dbReference type="EMBL" id="KAK9119324.1"/>
    </source>
</evidence>
<name>A0AAP0IPE2_9MAGN</name>
<dbReference type="PANTHER" id="PTHR34539:SF3">
    <property type="entry name" value="NAC DOMAIN-CONTAINING PROTEIN"/>
    <property type="match status" value="1"/>
</dbReference>
<feature type="region of interest" description="Disordered" evidence="1">
    <location>
        <begin position="1"/>
        <end position="33"/>
    </location>
</feature>